<sequence length="303" mass="34238">MMTPKQLFDIGYHLNTWDLSGQMDTAFQTLSEAGIKWYEPLVKDSMSDDFCRRYITQRSVALPPRHSDVYMLERIAAFSNAELDHDMKLAGLYVNAEMLRPNLWPHEWAVIQATVRLLRAYGSDLLIMGGGPAARFRPHAPEEYRAFADKLEAIGAYTARLGIRTVYHPHMDCFIETREQLDRLMDILDTSLVGLCVDPAHLLLCGSDPVDILDTYIAHVGHVHFKDCRGDLAALQGADRYRAFCELGDGHVDLAGMTRVLLKHGYDKLVILELDATDKPARDSCQDNVRYVTETLGLQLNVK</sequence>
<dbReference type="InterPro" id="IPR050312">
    <property type="entry name" value="IolE/XylAMocC-like"/>
</dbReference>
<dbReference type="Proteomes" id="UP000621560">
    <property type="component" value="Unassembled WGS sequence"/>
</dbReference>
<evidence type="ECO:0000313" key="3">
    <source>
        <dbReference type="Proteomes" id="UP000621560"/>
    </source>
</evidence>
<accession>A0A927BV11</accession>
<dbReference type="SUPFAM" id="SSF51658">
    <property type="entry name" value="Xylose isomerase-like"/>
    <property type="match status" value="1"/>
</dbReference>
<dbReference type="Gene3D" id="3.20.20.150">
    <property type="entry name" value="Divalent-metal-dependent TIM barrel enzymes"/>
    <property type="match status" value="1"/>
</dbReference>
<reference evidence="2" key="1">
    <citation type="submission" date="2020-09" db="EMBL/GenBank/DDBJ databases">
        <title>A novel bacterium of genus Paenibacillus, isolated from South China Sea.</title>
        <authorList>
            <person name="Huang H."/>
            <person name="Mo K."/>
            <person name="Hu Y."/>
        </authorList>
    </citation>
    <scope>NUCLEOTIDE SEQUENCE</scope>
    <source>
        <strain evidence="2">IB182496</strain>
    </source>
</reference>
<dbReference type="RefSeq" id="WP_190919609.1">
    <property type="nucleotide sequence ID" value="NZ_JACXIZ010000028.1"/>
</dbReference>
<keyword evidence="3" id="KW-1185">Reference proteome</keyword>
<proteinExistence type="predicted"/>
<evidence type="ECO:0000259" key="1">
    <source>
        <dbReference type="Pfam" id="PF01261"/>
    </source>
</evidence>
<comment type="caution">
    <text evidence="2">The sequence shown here is derived from an EMBL/GenBank/DDBJ whole genome shotgun (WGS) entry which is preliminary data.</text>
</comment>
<dbReference type="InterPro" id="IPR036237">
    <property type="entry name" value="Xyl_isomerase-like_sf"/>
</dbReference>
<dbReference type="PANTHER" id="PTHR12110:SF41">
    <property type="entry name" value="INOSOSE DEHYDRATASE"/>
    <property type="match status" value="1"/>
</dbReference>
<dbReference type="AlphaFoldDB" id="A0A927BV11"/>
<gene>
    <name evidence="2" type="ORF">IDH44_16745</name>
</gene>
<organism evidence="2 3">
    <name type="scientific">Paenibacillus sabuli</name>
    <dbReference type="NCBI Taxonomy" id="2772509"/>
    <lineage>
        <taxon>Bacteria</taxon>
        <taxon>Bacillati</taxon>
        <taxon>Bacillota</taxon>
        <taxon>Bacilli</taxon>
        <taxon>Bacillales</taxon>
        <taxon>Paenibacillaceae</taxon>
        <taxon>Paenibacillus</taxon>
    </lineage>
</organism>
<protein>
    <submittedName>
        <fullName evidence="2">TIM barrel protein</fullName>
    </submittedName>
</protein>
<dbReference type="InterPro" id="IPR013022">
    <property type="entry name" value="Xyl_isomerase-like_TIM-brl"/>
</dbReference>
<dbReference type="PANTHER" id="PTHR12110">
    <property type="entry name" value="HYDROXYPYRUVATE ISOMERASE"/>
    <property type="match status" value="1"/>
</dbReference>
<name>A0A927BV11_9BACL</name>
<dbReference type="EMBL" id="JACXIZ010000028">
    <property type="protein sequence ID" value="MBD2846847.1"/>
    <property type="molecule type" value="Genomic_DNA"/>
</dbReference>
<evidence type="ECO:0000313" key="2">
    <source>
        <dbReference type="EMBL" id="MBD2846847.1"/>
    </source>
</evidence>
<feature type="domain" description="Xylose isomerase-like TIM barrel" evidence="1">
    <location>
        <begin position="74"/>
        <end position="284"/>
    </location>
</feature>
<dbReference type="Pfam" id="PF01261">
    <property type="entry name" value="AP_endonuc_2"/>
    <property type="match status" value="1"/>
</dbReference>